<dbReference type="InterPro" id="IPR036047">
    <property type="entry name" value="F-box-like_dom_sf"/>
</dbReference>
<dbReference type="Gene3D" id="3.80.10.10">
    <property type="entry name" value="Ribonuclease Inhibitor"/>
    <property type="match status" value="1"/>
</dbReference>
<protein>
    <submittedName>
        <fullName evidence="4">F-box protein At2g39490-like</fullName>
    </submittedName>
</protein>
<reference evidence="4" key="1">
    <citation type="submission" date="2025-08" db="UniProtKB">
        <authorList>
            <consortium name="RefSeq"/>
        </authorList>
    </citation>
    <scope>IDENTIFICATION</scope>
    <source>
        <tissue evidence="4">Fruit stalk</tissue>
    </source>
</reference>
<name>A0A6P6AHK7_DURZI</name>
<dbReference type="InterPro" id="IPR053781">
    <property type="entry name" value="F-box_AtFBL13-like"/>
</dbReference>
<evidence type="ECO:0000313" key="3">
    <source>
        <dbReference type="Proteomes" id="UP000515121"/>
    </source>
</evidence>
<dbReference type="GeneID" id="111309512"/>
<gene>
    <name evidence="4" type="primary">LOC111309512</name>
</gene>
<dbReference type="PROSITE" id="PS50181">
    <property type="entry name" value="FBOX"/>
    <property type="match status" value="1"/>
</dbReference>
<dbReference type="KEGG" id="dzi:111309512"/>
<sequence>MGSKDWSKKKNQQEEFYPDNNSTNIEDTMKTLGINEQIKDDIISCLPDDILSRIISFLPFDSAIRTSLLSTRWENLWKKAFLARDGTIEDVVHVVTSFLNVFHQLRKSDKNWEFQFSYGEGHIVSVAVDPNNNTLHLDFSSGKPEFPTEFGIAFSLDHKIRTHEPFPYTFKAKSLHLTSLGKLSCVAASDIALNCPFLASVTITKCNGLEIVDFALHCSSLRSLSVLDCPQLKKLFIGGDSFLWSFRFRGLLPCFNRFVFNLVIAHDAMLDFRQGPGDIDIKTFDFTIFRSIEYVKSLTICRWFFETVICRKLQISGENLLFGSLTDLWWIEYSEARYNSDALISFLKFCPRLERLYVTIDPSSYGVSGRYWYPEKVPWTLSRKNLKVVKLEGLANEEEEILVAMKLKELFSVEPLIIAKSSRTCLRRLVKVPNKKMKKKKEGKLPYKFKQGVENLHEVCPNHVHMDL</sequence>
<dbReference type="InterPro" id="IPR053197">
    <property type="entry name" value="F-box_SCFL_complex_component"/>
</dbReference>
<dbReference type="InterPro" id="IPR032675">
    <property type="entry name" value="LRR_dom_sf"/>
</dbReference>
<feature type="region of interest" description="Disordered" evidence="1">
    <location>
        <begin position="1"/>
        <end position="22"/>
    </location>
</feature>
<evidence type="ECO:0000259" key="2">
    <source>
        <dbReference type="PROSITE" id="PS50181"/>
    </source>
</evidence>
<organism evidence="3 4">
    <name type="scientific">Durio zibethinus</name>
    <name type="common">Durian</name>
    <dbReference type="NCBI Taxonomy" id="66656"/>
    <lineage>
        <taxon>Eukaryota</taxon>
        <taxon>Viridiplantae</taxon>
        <taxon>Streptophyta</taxon>
        <taxon>Embryophyta</taxon>
        <taxon>Tracheophyta</taxon>
        <taxon>Spermatophyta</taxon>
        <taxon>Magnoliopsida</taxon>
        <taxon>eudicotyledons</taxon>
        <taxon>Gunneridae</taxon>
        <taxon>Pentapetalae</taxon>
        <taxon>rosids</taxon>
        <taxon>malvids</taxon>
        <taxon>Malvales</taxon>
        <taxon>Malvaceae</taxon>
        <taxon>Helicteroideae</taxon>
        <taxon>Durio</taxon>
    </lineage>
</organism>
<proteinExistence type="predicted"/>
<keyword evidence="3" id="KW-1185">Reference proteome</keyword>
<dbReference type="RefSeq" id="XP_022764283.1">
    <property type="nucleotide sequence ID" value="XM_022908548.1"/>
</dbReference>
<dbReference type="PANTHER" id="PTHR34223:SF83">
    <property type="entry name" value="F-BOX DOMAIN-CONTAINING PROTEIN"/>
    <property type="match status" value="1"/>
</dbReference>
<feature type="compositionally biased region" description="Basic and acidic residues" evidence="1">
    <location>
        <begin position="1"/>
        <end position="13"/>
    </location>
</feature>
<dbReference type="PANTHER" id="PTHR34223">
    <property type="entry name" value="OS11G0201299 PROTEIN"/>
    <property type="match status" value="1"/>
</dbReference>
<dbReference type="SUPFAM" id="SSF52047">
    <property type="entry name" value="RNI-like"/>
    <property type="match status" value="1"/>
</dbReference>
<dbReference type="Pfam" id="PF00646">
    <property type="entry name" value="F-box"/>
    <property type="match status" value="1"/>
</dbReference>
<dbReference type="AlphaFoldDB" id="A0A6P6AHK7"/>
<dbReference type="SUPFAM" id="SSF81383">
    <property type="entry name" value="F-box domain"/>
    <property type="match status" value="1"/>
</dbReference>
<dbReference type="SMART" id="SM00256">
    <property type="entry name" value="FBOX"/>
    <property type="match status" value="1"/>
</dbReference>
<dbReference type="Proteomes" id="UP000515121">
    <property type="component" value="Unplaced"/>
</dbReference>
<evidence type="ECO:0000313" key="4">
    <source>
        <dbReference type="RefSeq" id="XP_022764283.1"/>
    </source>
</evidence>
<evidence type="ECO:0000256" key="1">
    <source>
        <dbReference type="SAM" id="MobiDB-lite"/>
    </source>
</evidence>
<accession>A0A6P6AHK7</accession>
<dbReference type="Gene3D" id="1.20.1280.50">
    <property type="match status" value="1"/>
</dbReference>
<dbReference type="InterPro" id="IPR001810">
    <property type="entry name" value="F-box_dom"/>
</dbReference>
<dbReference type="OrthoDB" id="584579at2759"/>
<dbReference type="CDD" id="cd22160">
    <property type="entry name" value="F-box_AtFBL13-like"/>
    <property type="match status" value="1"/>
</dbReference>
<feature type="domain" description="F-box" evidence="2">
    <location>
        <begin position="40"/>
        <end position="91"/>
    </location>
</feature>